<dbReference type="InterPro" id="IPR046916">
    <property type="entry name" value="ABC-3C_CTD4"/>
</dbReference>
<dbReference type="AlphaFoldDB" id="A0A4Y8MG58"/>
<dbReference type="InterPro" id="IPR009003">
    <property type="entry name" value="Peptidase_S1_PA"/>
</dbReference>
<evidence type="ECO:0000313" key="3">
    <source>
        <dbReference type="Proteomes" id="UP000297385"/>
    </source>
</evidence>
<accession>A0A4Y8MG58</accession>
<sequence>MSALGPEEIYQRAVMVNDGSGVLVTALSADHSYVLTARHNLLKERTNVASLMEPNETVVKLRDGTEIEVRQLIVSPMLDIAVIVVVSQTLDPTATSTSVEMEQSMWLVGFPEIRRNLNDPLRLFTGQIESFGAMSIDVSTKSFAPVDEVRGVSGGGVYIKAAKRWILVAVECEMEGRLQEGHNWLRCIGIPAFDDLIREHGFPPILPPFLLSFSRLADAAFPLPGFECPATLQRLRTVLLSVIRTNLATDSPTPNGILSTFGKRLLVQEDPECSLLDRKLWISWLEYLTLSVLLDRPQVVDADYIETLRSRRRFLYSGSDGEWTAFVERIIQSDLGDLADDGLVLVSNRIEGSPAKTRSIRDLSRVVPDIGLPLSGALDIGIPRKPIGKVKLFHLDGLHMDCIVRQEELYDNKLGLDEHTVLQLLAEAYRASIAQ</sequence>
<dbReference type="SUPFAM" id="SSF50494">
    <property type="entry name" value="Trypsin-like serine proteases"/>
    <property type="match status" value="1"/>
</dbReference>
<dbReference type="EMBL" id="SNVI01000008">
    <property type="protein sequence ID" value="TFE36439.1"/>
    <property type="molecule type" value="Genomic_DNA"/>
</dbReference>
<reference evidence="2 3" key="1">
    <citation type="submission" date="2019-03" db="EMBL/GenBank/DDBJ databases">
        <title>Complete Genome Sequence of Paraburkholderia dipogonis ICMP 19430T, a Nitrogen-fixing Symbiont of the South African Invasive Legume Dipogon lignosus in New Zealand.</title>
        <authorList>
            <person name="De Meyer S.E."/>
        </authorList>
    </citation>
    <scope>NUCLEOTIDE SEQUENCE [LARGE SCALE GENOMIC DNA]</scope>
    <source>
        <strain evidence="2 3">ICMP 19430</strain>
    </source>
</reference>
<dbReference type="GO" id="GO:0008233">
    <property type="term" value="F:peptidase activity"/>
    <property type="evidence" value="ECO:0007669"/>
    <property type="project" value="UniProtKB-KW"/>
</dbReference>
<comment type="caution">
    <text evidence="2">The sequence shown here is derived from an EMBL/GenBank/DDBJ whole genome shotgun (WGS) entry which is preliminary data.</text>
</comment>
<dbReference type="RefSeq" id="WP_134466544.1">
    <property type="nucleotide sequence ID" value="NZ_SNVI01000008.1"/>
</dbReference>
<protein>
    <submittedName>
        <fullName evidence="2">Serine protease</fullName>
    </submittedName>
</protein>
<evidence type="ECO:0000313" key="2">
    <source>
        <dbReference type="EMBL" id="TFE36439.1"/>
    </source>
</evidence>
<name>A0A4Y8MG58_9BURK</name>
<keyword evidence="2" id="KW-0645">Protease</keyword>
<dbReference type="Pfam" id="PF20280">
    <property type="entry name" value="CTD4"/>
    <property type="match status" value="1"/>
</dbReference>
<proteinExistence type="predicted"/>
<dbReference type="Gene3D" id="2.40.10.120">
    <property type="match status" value="1"/>
</dbReference>
<organism evidence="2 3">
    <name type="scientific">Paraburkholderia dipogonis</name>
    <dbReference type="NCBI Taxonomy" id="1211383"/>
    <lineage>
        <taxon>Bacteria</taxon>
        <taxon>Pseudomonadati</taxon>
        <taxon>Pseudomonadota</taxon>
        <taxon>Betaproteobacteria</taxon>
        <taxon>Burkholderiales</taxon>
        <taxon>Burkholderiaceae</taxon>
        <taxon>Paraburkholderia</taxon>
    </lineage>
</organism>
<dbReference type="Proteomes" id="UP000297385">
    <property type="component" value="Unassembled WGS sequence"/>
</dbReference>
<gene>
    <name evidence="2" type="ORF">E2553_42535</name>
</gene>
<evidence type="ECO:0000259" key="1">
    <source>
        <dbReference type="Pfam" id="PF20280"/>
    </source>
</evidence>
<feature type="domain" description="ABC-three component systems C-terminal" evidence="1">
    <location>
        <begin position="187"/>
        <end position="403"/>
    </location>
</feature>
<dbReference type="GO" id="GO:0006508">
    <property type="term" value="P:proteolysis"/>
    <property type="evidence" value="ECO:0007669"/>
    <property type="project" value="UniProtKB-KW"/>
</dbReference>
<keyword evidence="2" id="KW-0378">Hydrolase</keyword>